<gene>
    <name evidence="1" type="ORF">DERP_008429</name>
</gene>
<accession>A0ABQ8IVD0</accession>
<protein>
    <submittedName>
        <fullName evidence="1">Uncharacterized protein</fullName>
    </submittedName>
</protein>
<reference evidence="1 2" key="2">
    <citation type="journal article" date="2022" name="Mol. Biol. Evol.">
        <title>Comparative Genomics Reveals Insights into the Divergent Evolution of Astigmatic Mites and Household Pest Adaptations.</title>
        <authorList>
            <person name="Xiong Q."/>
            <person name="Wan A.T."/>
            <person name="Liu X."/>
            <person name="Fung C.S."/>
            <person name="Xiao X."/>
            <person name="Malainual N."/>
            <person name="Hou J."/>
            <person name="Wang L."/>
            <person name="Wang M."/>
            <person name="Yang K.Y."/>
            <person name="Cui Y."/>
            <person name="Leung E.L."/>
            <person name="Nong W."/>
            <person name="Shin S.K."/>
            <person name="Au S.W."/>
            <person name="Jeong K.Y."/>
            <person name="Chew F.T."/>
            <person name="Hui J.H."/>
            <person name="Leung T.F."/>
            <person name="Tungtrongchitr A."/>
            <person name="Zhong N."/>
            <person name="Liu Z."/>
            <person name="Tsui S.K."/>
        </authorList>
    </citation>
    <scope>NUCLEOTIDE SEQUENCE [LARGE SCALE GENOMIC DNA]</scope>
    <source>
        <strain evidence="1">Derp</strain>
    </source>
</reference>
<dbReference type="Proteomes" id="UP000887458">
    <property type="component" value="Unassembled WGS sequence"/>
</dbReference>
<reference evidence="1 2" key="1">
    <citation type="journal article" date="2018" name="J. Allergy Clin. Immunol.">
        <title>High-quality assembly of Dermatophagoides pteronyssinus genome and transcriptome reveals a wide range of novel allergens.</title>
        <authorList>
            <person name="Liu X.Y."/>
            <person name="Yang K.Y."/>
            <person name="Wang M.Q."/>
            <person name="Kwok J.S."/>
            <person name="Zeng X."/>
            <person name="Yang Z."/>
            <person name="Xiao X.J."/>
            <person name="Lau C.P."/>
            <person name="Li Y."/>
            <person name="Huang Z.M."/>
            <person name="Ba J.G."/>
            <person name="Yim A.K."/>
            <person name="Ouyang C.Y."/>
            <person name="Ngai S.M."/>
            <person name="Chan T.F."/>
            <person name="Leung E.L."/>
            <person name="Liu L."/>
            <person name="Liu Z.G."/>
            <person name="Tsui S.K."/>
        </authorList>
    </citation>
    <scope>NUCLEOTIDE SEQUENCE [LARGE SCALE GENOMIC DNA]</scope>
    <source>
        <strain evidence="1">Derp</strain>
    </source>
</reference>
<sequence length="76" mass="8465">MLPLVSNDKAKSINGSNISIRKSVLEEKTFTIMIITYFRAKICSCNCRKSIINEFGGGNERCNDSLNVCAFQRKSG</sequence>
<comment type="caution">
    <text evidence="1">The sequence shown here is derived from an EMBL/GenBank/DDBJ whole genome shotgun (WGS) entry which is preliminary data.</text>
</comment>
<evidence type="ECO:0000313" key="1">
    <source>
        <dbReference type="EMBL" id="KAH9414234.1"/>
    </source>
</evidence>
<proteinExistence type="predicted"/>
<evidence type="ECO:0000313" key="2">
    <source>
        <dbReference type="Proteomes" id="UP000887458"/>
    </source>
</evidence>
<keyword evidence="2" id="KW-1185">Reference proteome</keyword>
<dbReference type="EMBL" id="NJHN03000112">
    <property type="protein sequence ID" value="KAH9414234.1"/>
    <property type="molecule type" value="Genomic_DNA"/>
</dbReference>
<organism evidence="1 2">
    <name type="scientific">Dermatophagoides pteronyssinus</name>
    <name type="common">European house dust mite</name>
    <dbReference type="NCBI Taxonomy" id="6956"/>
    <lineage>
        <taxon>Eukaryota</taxon>
        <taxon>Metazoa</taxon>
        <taxon>Ecdysozoa</taxon>
        <taxon>Arthropoda</taxon>
        <taxon>Chelicerata</taxon>
        <taxon>Arachnida</taxon>
        <taxon>Acari</taxon>
        <taxon>Acariformes</taxon>
        <taxon>Sarcoptiformes</taxon>
        <taxon>Astigmata</taxon>
        <taxon>Psoroptidia</taxon>
        <taxon>Analgoidea</taxon>
        <taxon>Pyroglyphidae</taxon>
        <taxon>Dermatophagoidinae</taxon>
        <taxon>Dermatophagoides</taxon>
    </lineage>
</organism>
<name>A0ABQ8IVD0_DERPT</name>